<gene>
    <name evidence="1" type="ORF">R1flu_016622</name>
</gene>
<organism evidence="1 2">
    <name type="scientific">Riccia fluitans</name>
    <dbReference type="NCBI Taxonomy" id="41844"/>
    <lineage>
        <taxon>Eukaryota</taxon>
        <taxon>Viridiplantae</taxon>
        <taxon>Streptophyta</taxon>
        <taxon>Embryophyta</taxon>
        <taxon>Marchantiophyta</taxon>
        <taxon>Marchantiopsida</taxon>
        <taxon>Marchantiidae</taxon>
        <taxon>Marchantiales</taxon>
        <taxon>Ricciaceae</taxon>
        <taxon>Riccia</taxon>
    </lineage>
</organism>
<reference evidence="1 2" key="1">
    <citation type="submission" date="2024-09" db="EMBL/GenBank/DDBJ databases">
        <title>Chromosome-scale assembly of Riccia fluitans.</title>
        <authorList>
            <person name="Paukszto L."/>
            <person name="Sawicki J."/>
            <person name="Karawczyk K."/>
            <person name="Piernik-Szablinska J."/>
            <person name="Szczecinska M."/>
            <person name="Mazdziarz M."/>
        </authorList>
    </citation>
    <scope>NUCLEOTIDE SEQUENCE [LARGE SCALE GENOMIC DNA]</scope>
    <source>
        <strain evidence="1">Rf_01</strain>
        <tissue evidence="1">Aerial parts of the thallus</tissue>
    </source>
</reference>
<evidence type="ECO:0000313" key="2">
    <source>
        <dbReference type="Proteomes" id="UP001605036"/>
    </source>
</evidence>
<accession>A0ABD1YMC8</accession>
<comment type="caution">
    <text evidence="1">The sequence shown here is derived from an EMBL/GenBank/DDBJ whole genome shotgun (WGS) entry which is preliminary data.</text>
</comment>
<sequence length="170" mass="19341">MAASVDVFTSPTERSVNDILFIDNGVIRAQIPDEFLENSLNKEEIRRFPPIEVDGRLRRITTHDGCRCITSNFNLVNSGFGSSSNLGTSSRRIPSMSLDTVEQEEMEIIVIFVDDKPKGSIKRLPKMNRPVISWSDTITIGLRRITIYIMCKLIMIQRDDMFYSGHSLKL</sequence>
<dbReference type="Proteomes" id="UP001605036">
    <property type="component" value="Unassembled WGS sequence"/>
</dbReference>
<dbReference type="AlphaFoldDB" id="A0ABD1YMC8"/>
<protein>
    <submittedName>
        <fullName evidence="1">Uncharacterized protein</fullName>
    </submittedName>
</protein>
<dbReference type="EMBL" id="JBHFFA010000004">
    <property type="protein sequence ID" value="KAL2631936.1"/>
    <property type="molecule type" value="Genomic_DNA"/>
</dbReference>
<name>A0ABD1YMC8_9MARC</name>
<proteinExistence type="predicted"/>
<keyword evidence="2" id="KW-1185">Reference proteome</keyword>
<evidence type="ECO:0000313" key="1">
    <source>
        <dbReference type="EMBL" id="KAL2631936.1"/>
    </source>
</evidence>